<dbReference type="OrthoDB" id="5848610at2759"/>
<dbReference type="EMBL" id="UZAF01016202">
    <property type="protein sequence ID" value="VDO23038.1"/>
    <property type="molecule type" value="Genomic_DNA"/>
</dbReference>
<feature type="chain" id="PRO_5043123376" evidence="1">
    <location>
        <begin position="21"/>
        <end position="194"/>
    </location>
</feature>
<feature type="signal peptide" evidence="1">
    <location>
        <begin position="1"/>
        <end position="20"/>
    </location>
</feature>
<evidence type="ECO:0000313" key="2">
    <source>
        <dbReference type="EMBL" id="VDO23038.1"/>
    </source>
</evidence>
<proteinExistence type="predicted"/>
<evidence type="ECO:0000313" key="3">
    <source>
        <dbReference type="Proteomes" id="UP000268014"/>
    </source>
</evidence>
<keyword evidence="1" id="KW-0732">Signal</keyword>
<protein>
    <submittedName>
        <fullName evidence="4">RanBD1 domain-containing protein</fullName>
    </submittedName>
</protein>
<dbReference type="WBParaSite" id="HPLM_0000436101-mRNA-1">
    <property type="protein sequence ID" value="HPLM_0000436101-mRNA-1"/>
    <property type="gene ID" value="HPLM_0000436101"/>
</dbReference>
<reference evidence="2 3" key="2">
    <citation type="submission" date="2018-11" db="EMBL/GenBank/DDBJ databases">
        <authorList>
            <consortium name="Pathogen Informatics"/>
        </authorList>
    </citation>
    <scope>NUCLEOTIDE SEQUENCE [LARGE SCALE GENOMIC DNA]</scope>
    <source>
        <strain evidence="2 3">MHpl1</strain>
    </source>
</reference>
<accession>A0A0N4W3H0</accession>
<keyword evidence="3" id="KW-1185">Reference proteome</keyword>
<name>A0A0N4W3H0_HAEPC</name>
<reference evidence="4" key="1">
    <citation type="submission" date="2017-02" db="UniProtKB">
        <authorList>
            <consortium name="WormBaseParasite"/>
        </authorList>
    </citation>
    <scope>IDENTIFICATION</scope>
</reference>
<evidence type="ECO:0000256" key="1">
    <source>
        <dbReference type="SAM" id="SignalP"/>
    </source>
</evidence>
<dbReference type="AlphaFoldDB" id="A0A0N4W3H0"/>
<gene>
    <name evidence="2" type="ORF">HPLM_LOCUS4353</name>
</gene>
<sequence length="194" mass="21666">MRILRNILLPFVVHFLVVYGHDETVSDVFDTPSASVETRDVVGPTDFLGQTEEINEGSDSFAISTAMVEPFTETTPAITTTKLDDYGQNFLKKINQLSGDRLKATPRSDLTVIRCRIRSSSAGNFVRKDGFGRLCYILRMKCDSPSWAINHYLVLKNPNPLVNDDLLDFGVSILGGDFALDFTKILPELQQNTM</sequence>
<evidence type="ECO:0000313" key="4">
    <source>
        <dbReference type="WBParaSite" id="HPLM_0000436101-mRNA-1"/>
    </source>
</evidence>
<dbReference type="Proteomes" id="UP000268014">
    <property type="component" value="Unassembled WGS sequence"/>
</dbReference>
<organism evidence="4">
    <name type="scientific">Haemonchus placei</name>
    <name type="common">Barber's pole worm</name>
    <dbReference type="NCBI Taxonomy" id="6290"/>
    <lineage>
        <taxon>Eukaryota</taxon>
        <taxon>Metazoa</taxon>
        <taxon>Ecdysozoa</taxon>
        <taxon>Nematoda</taxon>
        <taxon>Chromadorea</taxon>
        <taxon>Rhabditida</taxon>
        <taxon>Rhabditina</taxon>
        <taxon>Rhabditomorpha</taxon>
        <taxon>Strongyloidea</taxon>
        <taxon>Trichostrongylidae</taxon>
        <taxon>Haemonchus</taxon>
    </lineage>
</organism>